<evidence type="ECO:0000313" key="2">
    <source>
        <dbReference type="EMBL" id="GAN15847.1"/>
    </source>
</evidence>
<feature type="transmembrane region" description="Helical" evidence="1">
    <location>
        <begin position="145"/>
        <end position="162"/>
    </location>
</feature>
<dbReference type="Proteomes" id="UP000032025">
    <property type="component" value="Unassembled WGS sequence"/>
</dbReference>
<feature type="transmembrane region" description="Helical" evidence="1">
    <location>
        <begin position="77"/>
        <end position="99"/>
    </location>
</feature>
<feature type="transmembrane region" description="Helical" evidence="1">
    <location>
        <begin position="174"/>
        <end position="197"/>
    </location>
</feature>
<feature type="transmembrane region" description="Helical" evidence="1">
    <location>
        <begin position="120"/>
        <end position="139"/>
    </location>
</feature>
<protein>
    <submittedName>
        <fullName evidence="2">DNA, contig: SP669</fullName>
    </submittedName>
</protein>
<dbReference type="EMBL" id="BBJS01000069">
    <property type="protein sequence ID" value="GAN15847.1"/>
    <property type="molecule type" value="Genomic_DNA"/>
</dbReference>
<evidence type="ECO:0000256" key="1">
    <source>
        <dbReference type="SAM" id="Phobius"/>
    </source>
</evidence>
<keyword evidence="1" id="KW-0472">Membrane</keyword>
<dbReference type="AlphaFoldDB" id="A0A0C9NHX7"/>
<keyword evidence="1" id="KW-0812">Transmembrane</keyword>
<keyword evidence="3" id="KW-1185">Reference proteome</keyword>
<reference evidence="2 3" key="1">
    <citation type="submission" date="2014-08" db="EMBL/GenBank/DDBJ databases">
        <title>Whole genome shotgun sequence of Sphingomonas paucimobilis NBRC 13935.</title>
        <authorList>
            <person name="Hosoyama A."/>
            <person name="Hashimoto M."/>
            <person name="Hosoyama Y."/>
            <person name="Noguchi M."/>
            <person name="Uohara A."/>
            <person name="Ohji S."/>
            <person name="Katano-Makiyama Y."/>
            <person name="Ichikawa N."/>
            <person name="Kimura A."/>
            <person name="Yamazoe A."/>
            <person name="Fujita N."/>
        </authorList>
    </citation>
    <scope>NUCLEOTIDE SEQUENCE [LARGE SCALE GENOMIC DNA]</scope>
    <source>
        <strain evidence="2 3">NBRC 13935</strain>
    </source>
</reference>
<accession>A0A0C9NHX7</accession>
<evidence type="ECO:0000313" key="3">
    <source>
        <dbReference type="Proteomes" id="UP000032025"/>
    </source>
</evidence>
<feature type="transmembrane region" description="Helical" evidence="1">
    <location>
        <begin position="38"/>
        <end position="57"/>
    </location>
</feature>
<organism evidence="2 3">
    <name type="scientific">Sphingomonas paucimobilis NBRC 13935</name>
    <dbReference type="NCBI Taxonomy" id="1219050"/>
    <lineage>
        <taxon>Bacteria</taxon>
        <taxon>Pseudomonadati</taxon>
        <taxon>Pseudomonadota</taxon>
        <taxon>Alphaproteobacteria</taxon>
        <taxon>Sphingomonadales</taxon>
        <taxon>Sphingomonadaceae</taxon>
        <taxon>Sphingomonas</taxon>
    </lineage>
</organism>
<gene>
    <name evidence="2" type="ORF">SP6_69_00070</name>
</gene>
<sequence>MRYAAQARERANARRRKHDRAARLLAFNTRWQPLLDTGIKLGGLAWLVMSFLSWLLLNDYLGAIGQTGVPLDLAGTWAVFVLLGAPLVLALAALGAMFTGGAPIMASLHNGQPAPFGTRAGFFAGAAMALVILFVVGGLGGSIPLAIGIALPVSVAAGLLFFHTRQEQFLSEGYAKPAGLLMLWVSTATLLFLVLAINLDSVLRLQFGGAKPFAIALAISAGQMILCFLLPRGWVLG</sequence>
<name>A0A0C9NHX7_SPHPI</name>
<proteinExistence type="predicted"/>
<feature type="transmembrane region" description="Helical" evidence="1">
    <location>
        <begin position="209"/>
        <end position="230"/>
    </location>
</feature>
<keyword evidence="1" id="KW-1133">Transmembrane helix</keyword>
<comment type="caution">
    <text evidence="2">The sequence shown here is derived from an EMBL/GenBank/DDBJ whole genome shotgun (WGS) entry which is preliminary data.</text>
</comment>